<dbReference type="Proteomes" id="UP000003959">
    <property type="component" value="Unassembled WGS sequence"/>
</dbReference>
<reference evidence="2" key="1">
    <citation type="journal article" date="2011" name="Proc. Natl. Acad. Sci. U.S.A.">
        <title>Genomic insights into the physiology and ecology of the marine filamentous cyanobacterium Lyngbya majuscula.</title>
        <authorList>
            <person name="Jones A.C."/>
            <person name="Monroe E.A."/>
            <person name="Podell S."/>
            <person name="Hess W.R."/>
            <person name="Klages S."/>
            <person name="Esquenazi E."/>
            <person name="Niessen S."/>
            <person name="Hoover H."/>
            <person name="Rothmann M."/>
            <person name="Lasken R.S."/>
            <person name="Yates J.R.III."/>
            <person name="Reinhardt R."/>
            <person name="Kube M."/>
            <person name="Burkart M.D."/>
            <person name="Allen E.E."/>
            <person name="Dorrestein P.C."/>
            <person name="Gerwick W.H."/>
            <person name="Gerwick L."/>
        </authorList>
    </citation>
    <scope>NUCLEOTIDE SEQUENCE [LARGE SCALE GENOMIC DNA]</scope>
    <source>
        <strain evidence="2">3L</strain>
    </source>
</reference>
<evidence type="ECO:0000313" key="1">
    <source>
        <dbReference type="EMBL" id="EGJ30845.1"/>
    </source>
</evidence>
<name>F4XWW0_9CYAN</name>
<gene>
    <name evidence="1" type="ORF">LYNGBM3L_46150</name>
</gene>
<keyword evidence="2" id="KW-1185">Reference proteome</keyword>
<protein>
    <submittedName>
        <fullName evidence="1">Uncharacterized protein</fullName>
    </submittedName>
</protein>
<organism evidence="1 2">
    <name type="scientific">Moorena producens 3L</name>
    <dbReference type="NCBI Taxonomy" id="489825"/>
    <lineage>
        <taxon>Bacteria</taxon>
        <taxon>Bacillati</taxon>
        <taxon>Cyanobacteriota</taxon>
        <taxon>Cyanophyceae</taxon>
        <taxon>Coleofasciculales</taxon>
        <taxon>Coleofasciculaceae</taxon>
        <taxon>Moorena</taxon>
    </lineage>
</organism>
<dbReference type="EMBL" id="GL890945">
    <property type="protein sequence ID" value="EGJ30845.1"/>
    <property type="molecule type" value="Genomic_DNA"/>
</dbReference>
<dbReference type="HOGENOM" id="CLU_3063567_0_0_3"/>
<sequence length="53" mass="5617">MVAIALVVGGVNHLDGDTSNCVFGNCVFAKIAGNIMTVIPDFKSTRILLNHQT</sequence>
<proteinExistence type="predicted"/>
<accession>F4XWW0</accession>
<evidence type="ECO:0000313" key="2">
    <source>
        <dbReference type="Proteomes" id="UP000003959"/>
    </source>
</evidence>
<dbReference type="AlphaFoldDB" id="F4XWW0"/>